<dbReference type="Proteomes" id="UP000175968">
    <property type="component" value="Chromosome"/>
</dbReference>
<feature type="transmembrane region" description="Helical" evidence="1">
    <location>
        <begin position="78"/>
        <end position="94"/>
    </location>
</feature>
<reference evidence="2 3" key="1">
    <citation type="submission" date="2016-10" db="EMBL/GenBank/DDBJ databases">
        <title>Flavobacterium gilvum sp. nov., isolated from stream water.</title>
        <authorList>
            <person name="Shin S.-K."/>
            <person name="Cho Y.-J."/>
            <person name="Yi H."/>
        </authorList>
    </citation>
    <scope>NUCLEOTIDE SEQUENCE [LARGE SCALE GENOMIC DNA]</scope>
    <source>
        <strain evidence="2 3">EM1308</strain>
    </source>
</reference>
<evidence type="ECO:0000313" key="2">
    <source>
        <dbReference type="EMBL" id="AOW10461.1"/>
    </source>
</evidence>
<dbReference type="AlphaFoldDB" id="A0AAC9I712"/>
<keyword evidence="1" id="KW-0472">Membrane</keyword>
<gene>
    <name evidence="2" type="ORF">EM308_13640</name>
</gene>
<name>A0AAC9I712_9FLAO</name>
<dbReference type="EMBL" id="CP017479">
    <property type="protein sequence ID" value="AOW10461.1"/>
    <property type="molecule type" value="Genomic_DNA"/>
</dbReference>
<dbReference type="KEGG" id="fgl:EM308_13640"/>
<keyword evidence="1" id="KW-0812">Transmembrane</keyword>
<dbReference type="RefSeq" id="WP_070261865.1">
    <property type="nucleotide sequence ID" value="NZ_CP017479.1"/>
</dbReference>
<feature type="transmembrane region" description="Helical" evidence="1">
    <location>
        <begin position="47"/>
        <end position="66"/>
    </location>
</feature>
<keyword evidence="1" id="KW-1133">Transmembrane helix</keyword>
<evidence type="ECO:0000313" key="3">
    <source>
        <dbReference type="Proteomes" id="UP000175968"/>
    </source>
</evidence>
<keyword evidence="3" id="KW-1185">Reference proteome</keyword>
<sequence length="115" mass="13196">MAKKYLGALIDIKLIVLLVIIIAVSAILTMVFSDKVKEFSVIHKKKFFIYLFSFVVIYALVAFLGYNKLFTELSNEFLFYQIASLLFGILNVYLEKTVKLTTSFQYKLTTSSRAN</sequence>
<proteinExistence type="predicted"/>
<protein>
    <submittedName>
        <fullName evidence="2">Uncharacterized protein</fullName>
    </submittedName>
</protein>
<organism evidence="2 3">
    <name type="scientific">Flavobacterium gilvum</name>
    <dbReference type="NCBI Taxonomy" id="1492737"/>
    <lineage>
        <taxon>Bacteria</taxon>
        <taxon>Pseudomonadati</taxon>
        <taxon>Bacteroidota</taxon>
        <taxon>Flavobacteriia</taxon>
        <taxon>Flavobacteriales</taxon>
        <taxon>Flavobacteriaceae</taxon>
        <taxon>Flavobacterium</taxon>
    </lineage>
</organism>
<accession>A0AAC9I712</accession>
<evidence type="ECO:0000256" key="1">
    <source>
        <dbReference type="SAM" id="Phobius"/>
    </source>
</evidence>
<feature type="transmembrane region" description="Helical" evidence="1">
    <location>
        <begin position="12"/>
        <end position="32"/>
    </location>
</feature>